<keyword evidence="15" id="KW-1185">Reference proteome</keyword>
<proteinExistence type="inferred from homology"/>
<evidence type="ECO:0000313" key="15">
    <source>
        <dbReference type="Proteomes" id="UP000009192"/>
    </source>
</evidence>
<evidence type="ECO:0000256" key="1">
    <source>
        <dbReference type="ARBA" id="ARBA00004230"/>
    </source>
</evidence>
<dbReference type="PANTHER" id="PTHR35249:SF2">
    <property type="entry name" value="DYNEIN REGULATORY COMPLEX SUBUNIT 7"/>
    <property type="match status" value="1"/>
</dbReference>
<dbReference type="Proteomes" id="UP000009192">
    <property type="component" value="Unassembled WGS sequence"/>
</dbReference>
<evidence type="ECO:0000256" key="9">
    <source>
        <dbReference type="ARBA" id="ARBA00023273"/>
    </source>
</evidence>
<evidence type="ECO:0000259" key="11">
    <source>
        <dbReference type="Pfam" id="PF01841"/>
    </source>
</evidence>
<dbReference type="OrthoDB" id="10262874at2759"/>
<dbReference type="InterPro" id="IPR056291">
    <property type="entry name" value="MORN_DRC7"/>
</dbReference>
<dbReference type="InterPro" id="IPR056292">
    <property type="entry name" value="DRC7_C"/>
</dbReference>
<dbReference type="eggNOG" id="ENOG502QRNZ">
    <property type="taxonomic scope" value="Eukaryota"/>
</dbReference>
<dbReference type="KEGG" id="dmo:Dmoj_GI23869"/>
<keyword evidence="9" id="KW-0966">Cell projection</keyword>
<evidence type="ECO:0000256" key="8">
    <source>
        <dbReference type="ARBA" id="ARBA00023212"/>
    </source>
</evidence>
<evidence type="ECO:0000256" key="5">
    <source>
        <dbReference type="ARBA" id="ARBA00022846"/>
    </source>
</evidence>
<dbReference type="Pfam" id="PF24671">
    <property type="entry name" value="DRC7_C"/>
    <property type="match status" value="1"/>
</dbReference>
<name>B4KCB3_DROMO</name>
<dbReference type="FunCoup" id="B4KCB3">
    <property type="interactions" value="17"/>
</dbReference>
<keyword evidence="6 10" id="KW-0175">Coiled coil</keyword>
<protein>
    <submittedName>
        <fullName evidence="14">Uncharacterized protein, isoform A</fullName>
    </submittedName>
</protein>
<evidence type="ECO:0000256" key="6">
    <source>
        <dbReference type="ARBA" id="ARBA00023054"/>
    </source>
</evidence>
<dbReference type="PANTHER" id="PTHR35249">
    <property type="entry name" value="DYNEIN REGULATORY COMPLEX SUBUNIT 7"/>
    <property type="match status" value="1"/>
</dbReference>
<organism evidence="14 15">
    <name type="scientific">Drosophila mojavensis</name>
    <name type="common">Fruit fly</name>
    <dbReference type="NCBI Taxonomy" id="7230"/>
    <lineage>
        <taxon>Eukaryota</taxon>
        <taxon>Metazoa</taxon>
        <taxon>Ecdysozoa</taxon>
        <taxon>Arthropoda</taxon>
        <taxon>Hexapoda</taxon>
        <taxon>Insecta</taxon>
        <taxon>Pterygota</taxon>
        <taxon>Neoptera</taxon>
        <taxon>Endopterygota</taxon>
        <taxon>Diptera</taxon>
        <taxon>Brachycera</taxon>
        <taxon>Muscomorpha</taxon>
        <taxon>Ephydroidea</taxon>
        <taxon>Drosophilidae</taxon>
        <taxon>Drosophila</taxon>
    </lineage>
</organism>
<dbReference type="EMBL" id="CH933806">
    <property type="protein sequence ID" value="EDW13722.2"/>
    <property type="molecule type" value="Genomic_DNA"/>
</dbReference>
<dbReference type="Pfam" id="PF24667">
    <property type="entry name" value="MORN_DRC7"/>
    <property type="match status" value="1"/>
</dbReference>
<keyword evidence="7" id="KW-0969">Cilium</keyword>
<feature type="domain" description="Transglutaminase-like" evidence="11">
    <location>
        <begin position="157"/>
        <end position="228"/>
    </location>
</feature>
<dbReference type="SUPFAM" id="SSF54001">
    <property type="entry name" value="Cysteine proteinases"/>
    <property type="match status" value="1"/>
</dbReference>
<dbReference type="InParanoid" id="B4KCB3"/>
<dbReference type="GO" id="GO:0005930">
    <property type="term" value="C:axoneme"/>
    <property type="evidence" value="ECO:0007669"/>
    <property type="project" value="UniProtKB-SubCell"/>
</dbReference>
<dbReference type="AlphaFoldDB" id="B4KCB3"/>
<feature type="domain" description="Dynein regulatory complex subunit 7 MORN" evidence="12">
    <location>
        <begin position="460"/>
        <end position="729"/>
    </location>
</feature>
<evidence type="ECO:0000259" key="13">
    <source>
        <dbReference type="Pfam" id="PF24671"/>
    </source>
</evidence>
<evidence type="ECO:0000256" key="7">
    <source>
        <dbReference type="ARBA" id="ARBA00023069"/>
    </source>
</evidence>
<evidence type="ECO:0000256" key="2">
    <source>
        <dbReference type="ARBA" id="ARBA00004430"/>
    </source>
</evidence>
<keyword evidence="4" id="KW-0963">Cytoplasm</keyword>
<sequence length="892" mass="104759">MPKPVTSKYQKFSSVIDTNKHAAKLKEIEERHAEELDMFFGYEEEGEEECSEFENVESEFSLSEGDPALQIGRIDLSFPETREEFQDSPQCYPPSYYTLSPKERLLLLYAENFRKQFVLNYPRRRALVLALPNECKVQKFVCTTIRPTAFAYPELISSVEEISKFVADFVQYEPMDDETNLPTRLISPDTLLRKRRGNSYEMATLLASMLIGAGHPAMVVSGVARQETVHNDQRNVPYPYPIVTEDDVEQEEAKEEKPAKYKLRALPDLESHLEEEMAEIHRRRAEEHSRIENELLRKQMAELELLAVDRYHYRRSHAWVAVINNAPWSIKPKITYTDVNGDVVEAPPTAIFIEPSTGFMCESGCKQYILIDSVWNQYNYYVNKQTYQRVSELRWDLREIADWGHMLPGEPPEMRTYKVSSDENIADGDTDINEEKHLDAICSWVNRLHIGYADYEHRFPKSEKKVQYYGAIHERFSPYSQRDGKVMQLTLFNDKMCTDPKVRYEYYKNRFDLMEQLVYTYENDHYEERFAKGRTDSLKSIEYFSDSSLPRKLKFISSSRLDTLETIDLTPGLIILNYTGQGDRCCYREYLYKPNGVVLKKVVEKFHRAEKDDIVANDIASRTFLFQQNKIIIKFHYTFGALTATTVEFTKPPKPDYGTELVYDEKLTKIYRANPLDPIRTNLELYKLLLEQLQSEDRIKKTFIAVQDDISNIFDQRNREKTDPKLKFSLFDPLRNGAARALRMQQFKEEQEKKRELASKPADFLAPYLVPFKDQDELTQEQSVAAYNACLNDLKSLFVTLLNNLQRQYEDLTSEAKSLNRFLNKFENQFDNFDYNRLVQQAKDLELRKRMVQQRLTLTHQESQKKYEWVKASLQKDPRLNLKMEEEKESDE</sequence>
<gene>
    <name evidence="14" type="primary">Dmoj\GI23869</name>
    <name evidence="14" type="ORF">Dmoj_GI23869</name>
</gene>
<dbReference type="GO" id="GO:0030317">
    <property type="term" value="P:flagellated sperm motility"/>
    <property type="evidence" value="ECO:0007669"/>
    <property type="project" value="TreeGrafter"/>
</dbReference>
<evidence type="ECO:0000256" key="4">
    <source>
        <dbReference type="ARBA" id="ARBA00022490"/>
    </source>
</evidence>
<comment type="similarity">
    <text evidence="3">Belongs to the DRC7 family.</text>
</comment>
<dbReference type="InterPro" id="IPR038765">
    <property type="entry name" value="Papain-like_cys_pep_sf"/>
</dbReference>
<feature type="domain" description="Dynein regulatory complex subunit 7 C-terminal" evidence="13">
    <location>
        <begin position="777"/>
        <end position="881"/>
    </location>
</feature>
<dbReference type="InterPro" id="IPR033551">
    <property type="entry name" value="DRC7/lobo"/>
</dbReference>
<evidence type="ECO:0000256" key="10">
    <source>
        <dbReference type="SAM" id="Coils"/>
    </source>
</evidence>
<reference evidence="14 15" key="1">
    <citation type="journal article" date="2007" name="Nature">
        <title>Evolution of genes and genomes on the Drosophila phylogeny.</title>
        <authorList>
            <consortium name="Drosophila 12 Genomes Consortium"/>
            <person name="Clark A.G."/>
            <person name="Eisen M.B."/>
            <person name="Smith D.R."/>
            <person name="Bergman C.M."/>
            <person name="Oliver B."/>
            <person name="Markow T.A."/>
            <person name="Kaufman T.C."/>
            <person name="Kellis M."/>
            <person name="Gelbart W."/>
            <person name="Iyer V.N."/>
            <person name="Pollard D.A."/>
            <person name="Sackton T.B."/>
            <person name="Larracuente A.M."/>
            <person name="Singh N.D."/>
            <person name="Abad J.P."/>
            <person name="Abt D.N."/>
            <person name="Adryan B."/>
            <person name="Aguade M."/>
            <person name="Akashi H."/>
            <person name="Anderson W.W."/>
            <person name="Aquadro C.F."/>
            <person name="Ardell D.H."/>
            <person name="Arguello R."/>
            <person name="Artieri C.G."/>
            <person name="Barbash D.A."/>
            <person name="Barker D."/>
            <person name="Barsanti P."/>
            <person name="Batterham P."/>
            <person name="Batzoglou S."/>
            <person name="Begun D."/>
            <person name="Bhutkar A."/>
            <person name="Blanco E."/>
            <person name="Bosak S.A."/>
            <person name="Bradley R.K."/>
            <person name="Brand A.D."/>
            <person name="Brent M.R."/>
            <person name="Brooks A.N."/>
            <person name="Brown R.H."/>
            <person name="Butlin R.K."/>
            <person name="Caggese C."/>
            <person name="Calvi B.R."/>
            <person name="Bernardo de Carvalho A."/>
            <person name="Caspi A."/>
            <person name="Castrezana S."/>
            <person name="Celniker S.E."/>
            <person name="Chang J.L."/>
            <person name="Chapple C."/>
            <person name="Chatterji S."/>
            <person name="Chinwalla A."/>
            <person name="Civetta A."/>
            <person name="Clifton S.W."/>
            <person name="Comeron J.M."/>
            <person name="Costello J.C."/>
            <person name="Coyne J.A."/>
            <person name="Daub J."/>
            <person name="David R.G."/>
            <person name="Delcher A.L."/>
            <person name="Delehaunty K."/>
            <person name="Do C.B."/>
            <person name="Ebling H."/>
            <person name="Edwards K."/>
            <person name="Eickbush T."/>
            <person name="Evans J.D."/>
            <person name="Filipski A."/>
            <person name="Findeiss S."/>
            <person name="Freyhult E."/>
            <person name="Fulton L."/>
            <person name="Fulton R."/>
            <person name="Garcia A.C."/>
            <person name="Gardiner A."/>
            <person name="Garfield D.A."/>
            <person name="Garvin B.E."/>
            <person name="Gibson G."/>
            <person name="Gilbert D."/>
            <person name="Gnerre S."/>
            <person name="Godfrey J."/>
            <person name="Good R."/>
            <person name="Gotea V."/>
            <person name="Gravely B."/>
            <person name="Greenberg A.J."/>
            <person name="Griffiths-Jones S."/>
            <person name="Gross S."/>
            <person name="Guigo R."/>
            <person name="Gustafson E.A."/>
            <person name="Haerty W."/>
            <person name="Hahn M.W."/>
            <person name="Halligan D.L."/>
            <person name="Halpern A.L."/>
            <person name="Halter G.M."/>
            <person name="Han M.V."/>
            <person name="Heger A."/>
            <person name="Hillier L."/>
            <person name="Hinrichs A.S."/>
            <person name="Holmes I."/>
            <person name="Hoskins R.A."/>
            <person name="Hubisz M.J."/>
            <person name="Hultmark D."/>
            <person name="Huntley M.A."/>
            <person name="Jaffe D.B."/>
            <person name="Jagadeeshan S."/>
            <person name="Jeck W.R."/>
            <person name="Johnson J."/>
            <person name="Jones C.D."/>
            <person name="Jordan W.C."/>
            <person name="Karpen G.H."/>
            <person name="Kataoka E."/>
            <person name="Keightley P.D."/>
            <person name="Kheradpour P."/>
            <person name="Kirkness E.F."/>
            <person name="Koerich L.B."/>
            <person name="Kristiansen K."/>
            <person name="Kudrna D."/>
            <person name="Kulathinal R.J."/>
            <person name="Kumar S."/>
            <person name="Kwok R."/>
            <person name="Lander E."/>
            <person name="Langley C.H."/>
            <person name="Lapoint R."/>
            <person name="Lazzaro B.P."/>
            <person name="Lee S.J."/>
            <person name="Levesque L."/>
            <person name="Li R."/>
            <person name="Lin C.F."/>
            <person name="Lin M.F."/>
            <person name="Lindblad-Toh K."/>
            <person name="Llopart A."/>
            <person name="Long M."/>
            <person name="Low L."/>
            <person name="Lozovsky E."/>
            <person name="Lu J."/>
            <person name="Luo M."/>
            <person name="Machado C.A."/>
            <person name="Makalowski W."/>
            <person name="Marzo M."/>
            <person name="Matsuda M."/>
            <person name="Matzkin L."/>
            <person name="McAllister B."/>
            <person name="McBride C.S."/>
            <person name="McKernan B."/>
            <person name="McKernan K."/>
            <person name="Mendez-Lago M."/>
            <person name="Minx P."/>
            <person name="Mollenhauer M.U."/>
            <person name="Montooth K."/>
            <person name="Mount S.M."/>
            <person name="Mu X."/>
            <person name="Myers E."/>
            <person name="Negre B."/>
            <person name="Newfeld S."/>
            <person name="Nielsen R."/>
            <person name="Noor M.A."/>
            <person name="O'Grady P."/>
            <person name="Pachter L."/>
            <person name="Papaceit M."/>
            <person name="Parisi M.J."/>
            <person name="Parisi M."/>
            <person name="Parts L."/>
            <person name="Pedersen J.S."/>
            <person name="Pesole G."/>
            <person name="Phillippy A.M."/>
            <person name="Ponting C.P."/>
            <person name="Pop M."/>
            <person name="Porcelli D."/>
            <person name="Powell J.R."/>
            <person name="Prohaska S."/>
            <person name="Pruitt K."/>
            <person name="Puig M."/>
            <person name="Quesneville H."/>
            <person name="Ram K.R."/>
            <person name="Rand D."/>
            <person name="Rasmussen M.D."/>
            <person name="Reed L.K."/>
            <person name="Reenan R."/>
            <person name="Reily A."/>
            <person name="Remington K.A."/>
            <person name="Rieger T.T."/>
            <person name="Ritchie M.G."/>
            <person name="Robin C."/>
            <person name="Rogers Y.H."/>
            <person name="Rohde C."/>
            <person name="Rozas J."/>
            <person name="Rubenfield M.J."/>
            <person name="Ruiz A."/>
            <person name="Russo S."/>
            <person name="Salzberg S.L."/>
            <person name="Sanchez-Gracia A."/>
            <person name="Saranga D.J."/>
            <person name="Sato H."/>
            <person name="Schaeffer S.W."/>
            <person name="Schatz M.C."/>
            <person name="Schlenke T."/>
            <person name="Schwartz R."/>
            <person name="Segarra C."/>
            <person name="Singh R.S."/>
            <person name="Sirot L."/>
            <person name="Sirota M."/>
            <person name="Sisneros N.B."/>
            <person name="Smith C.D."/>
            <person name="Smith T.F."/>
            <person name="Spieth J."/>
            <person name="Stage D.E."/>
            <person name="Stark A."/>
            <person name="Stephan W."/>
            <person name="Strausberg R.L."/>
            <person name="Strempel S."/>
            <person name="Sturgill D."/>
            <person name="Sutton G."/>
            <person name="Sutton G.G."/>
            <person name="Tao W."/>
            <person name="Teichmann S."/>
            <person name="Tobari Y.N."/>
            <person name="Tomimura Y."/>
            <person name="Tsolas J.M."/>
            <person name="Valente V.L."/>
            <person name="Venter E."/>
            <person name="Venter J.C."/>
            <person name="Vicario S."/>
            <person name="Vieira F.G."/>
            <person name="Vilella A.J."/>
            <person name="Villasante A."/>
            <person name="Walenz B."/>
            <person name="Wang J."/>
            <person name="Wasserman M."/>
            <person name="Watts T."/>
            <person name="Wilson D."/>
            <person name="Wilson R.K."/>
            <person name="Wing R.A."/>
            <person name="Wolfner M.F."/>
            <person name="Wong A."/>
            <person name="Wong G.K."/>
            <person name="Wu C.I."/>
            <person name="Wu G."/>
            <person name="Yamamoto D."/>
            <person name="Yang H.P."/>
            <person name="Yang S.P."/>
            <person name="Yorke J.A."/>
            <person name="Yoshida K."/>
            <person name="Zdobnov E."/>
            <person name="Zhang P."/>
            <person name="Zhang Y."/>
            <person name="Zimin A.V."/>
            <person name="Baldwin J."/>
            <person name="Abdouelleil A."/>
            <person name="Abdulkadir J."/>
            <person name="Abebe A."/>
            <person name="Abera B."/>
            <person name="Abreu J."/>
            <person name="Acer S.C."/>
            <person name="Aftuck L."/>
            <person name="Alexander A."/>
            <person name="An P."/>
            <person name="Anderson E."/>
            <person name="Anderson S."/>
            <person name="Arachi H."/>
            <person name="Azer M."/>
            <person name="Bachantsang P."/>
            <person name="Barry A."/>
            <person name="Bayul T."/>
            <person name="Berlin A."/>
            <person name="Bessette D."/>
            <person name="Bloom T."/>
            <person name="Blye J."/>
            <person name="Boguslavskiy L."/>
            <person name="Bonnet C."/>
            <person name="Boukhgalter B."/>
            <person name="Bourzgui I."/>
            <person name="Brown A."/>
            <person name="Cahill P."/>
            <person name="Channer S."/>
            <person name="Cheshatsang Y."/>
            <person name="Chuda L."/>
            <person name="Citroen M."/>
            <person name="Collymore A."/>
            <person name="Cooke P."/>
            <person name="Costello M."/>
            <person name="D'Aco K."/>
            <person name="Daza R."/>
            <person name="De Haan G."/>
            <person name="DeGray S."/>
            <person name="DeMaso C."/>
            <person name="Dhargay N."/>
            <person name="Dooley K."/>
            <person name="Dooley E."/>
            <person name="Doricent M."/>
            <person name="Dorje P."/>
            <person name="Dorjee K."/>
            <person name="Dupes A."/>
            <person name="Elong R."/>
            <person name="Falk J."/>
            <person name="Farina A."/>
            <person name="Faro S."/>
            <person name="Ferguson D."/>
            <person name="Fisher S."/>
            <person name="Foley C.D."/>
            <person name="Franke A."/>
            <person name="Friedrich D."/>
            <person name="Gadbois L."/>
            <person name="Gearin G."/>
            <person name="Gearin C.R."/>
            <person name="Giannoukos G."/>
            <person name="Goode T."/>
            <person name="Graham J."/>
            <person name="Grandbois E."/>
            <person name="Grewal S."/>
            <person name="Gyaltsen K."/>
            <person name="Hafez N."/>
            <person name="Hagos B."/>
            <person name="Hall J."/>
            <person name="Henson C."/>
            <person name="Hollinger A."/>
            <person name="Honan T."/>
            <person name="Huard M.D."/>
            <person name="Hughes L."/>
            <person name="Hurhula B."/>
            <person name="Husby M.E."/>
            <person name="Kamat A."/>
            <person name="Kanga B."/>
            <person name="Kashin S."/>
            <person name="Khazanovich D."/>
            <person name="Kisner P."/>
            <person name="Lance K."/>
            <person name="Lara M."/>
            <person name="Lee W."/>
            <person name="Lennon N."/>
            <person name="Letendre F."/>
            <person name="LeVine R."/>
            <person name="Lipovsky A."/>
            <person name="Liu X."/>
            <person name="Liu J."/>
            <person name="Liu S."/>
            <person name="Lokyitsang T."/>
            <person name="Lokyitsang Y."/>
            <person name="Lubonja R."/>
            <person name="Lui A."/>
            <person name="MacDonald P."/>
            <person name="Magnisalis V."/>
            <person name="Maru K."/>
            <person name="Matthews C."/>
            <person name="McCusker W."/>
            <person name="McDonough S."/>
            <person name="Mehta T."/>
            <person name="Meldrim J."/>
            <person name="Meneus L."/>
            <person name="Mihai O."/>
            <person name="Mihalev A."/>
            <person name="Mihova T."/>
            <person name="Mittelman R."/>
            <person name="Mlenga V."/>
            <person name="Montmayeur A."/>
            <person name="Mulrain L."/>
            <person name="Navidi A."/>
            <person name="Naylor J."/>
            <person name="Negash T."/>
            <person name="Nguyen T."/>
            <person name="Nguyen N."/>
            <person name="Nicol R."/>
            <person name="Norbu C."/>
            <person name="Norbu N."/>
            <person name="Novod N."/>
            <person name="O'Neill B."/>
            <person name="Osman S."/>
            <person name="Markiewicz E."/>
            <person name="Oyono O.L."/>
            <person name="Patti C."/>
            <person name="Phunkhang P."/>
            <person name="Pierre F."/>
            <person name="Priest M."/>
            <person name="Raghuraman S."/>
            <person name="Rege F."/>
            <person name="Reyes R."/>
            <person name="Rise C."/>
            <person name="Rogov P."/>
            <person name="Ross K."/>
            <person name="Ryan E."/>
            <person name="Settipalli S."/>
            <person name="Shea T."/>
            <person name="Sherpa N."/>
            <person name="Shi L."/>
            <person name="Shih D."/>
            <person name="Sparrow T."/>
            <person name="Spaulding J."/>
            <person name="Stalker J."/>
            <person name="Stange-Thomann N."/>
            <person name="Stavropoulos S."/>
            <person name="Stone C."/>
            <person name="Strader C."/>
            <person name="Tesfaye S."/>
            <person name="Thomson T."/>
            <person name="Thoulutsang Y."/>
            <person name="Thoulutsang D."/>
            <person name="Topham K."/>
            <person name="Topping I."/>
            <person name="Tsamla T."/>
            <person name="Vassiliev H."/>
            <person name="Vo A."/>
            <person name="Wangchuk T."/>
            <person name="Wangdi T."/>
            <person name="Weiand M."/>
            <person name="Wilkinson J."/>
            <person name="Wilson A."/>
            <person name="Yadav S."/>
            <person name="Young G."/>
            <person name="Yu Q."/>
            <person name="Zembek L."/>
            <person name="Zhong D."/>
            <person name="Zimmer A."/>
            <person name="Zwirko Z."/>
            <person name="Jaffe D.B."/>
            <person name="Alvarez P."/>
            <person name="Brockman W."/>
            <person name="Butler J."/>
            <person name="Chin C."/>
            <person name="Gnerre S."/>
            <person name="Grabherr M."/>
            <person name="Kleber M."/>
            <person name="Mauceli E."/>
            <person name="MacCallum I."/>
        </authorList>
    </citation>
    <scope>NUCLEOTIDE SEQUENCE [LARGE SCALE GENOMIC DNA]</scope>
    <source>
        <strain evidence="15">Tucson 15081-1352.22</strain>
    </source>
</reference>
<dbReference type="InterPro" id="IPR002931">
    <property type="entry name" value="Transglutaminase-like"/>
</dbReference>
<keyword evidence="5" id="KW-0282">Flagellum</keyword>
<keyword evidence="8" id="KW-0206">Cytoskeleton</keyword>
<dbReference type="Pfam" id="PF01841">
    <property type="entry name" value="Transglut_core"/>
    <property type="match status" value="1"/>
</dbReference>
<evidence type="ECO:0000256" key="3">
    <source>
        <dbReference type="ARBA" id="ARBA00010738"/>
    </source>
</evidence>
<comment type="subcellular location">
    <subcellularLocation>
        <location evidence="1">Cell projection</location>
        <location evidence="1">Cilium</location>
        <location evidence="1">Flagellum</location>
    </subcellularLocation>
    <subcellularLocation>
        <location evidence="2">Cytoplasm</location>
        <location evidence="2">Cytoskeleton</location>
        <location evidence="2">Cilium axoneme</location>
    </subcellularLocation>
</comment>
<dbReference type="GO" id="GO:0031514">
    <property type="term" value="C:motile cilium"/>
    <property type="evidence" value="ECO:0007669"/>
    <property type="project" value="UniProtKB-SubCell"/>
</dbReference>
<evidence type="ECO:0000259" key="12">
    <source>
        <dbReference type="Pfam" id="PF24667"/>
    </source>
</evidence>
<feature type="coiled-coil region" evidence="10">
    <location>
        <begin position="802"/>
        <end position="855"/>
    </location>
</feature>
<evidence type="ECO:0000313" key="14">
    <source>
        <dbReference type="EMBL" id="EDW13722.2"/>
    </source>
</evidence>
<dbReference type="HOGENOM" id="CLU_016052_0_0_1"/>
<accession>B4KCB3</accession>